<evidence type="ECO:0000313" key="2">
    <source>
        <dbReference type="EMBL" id="CAD6998612.1"/>
    </source>
</evidence>
<sequence>MFVNMDNCQEKMEQQDNASTRAPEEVDLELMHRNFFDSAEERRTEYYALYRQLISELRSSHLEGFANVLMKQQKHVVKNQHELICEMKEQLMRSLQIHWIGFGKNMMFQIE</sequence>
<dbReference type="Proteomes" id="UP000606786">
    <property type="component" value="Unassembled WGS sequence"/>
</dbReference>
<dbReference type="OrthoDB" id="7925836at2759"/>
<evidence type="ECO:0000313" key="3">
    <source>
        <dbReference type="Proteomes" id="UP000606786"/>
    </source>
</evidence>
<accession>A0A811UHC2</accession>
<dbReference type="EMBL" id="CAJHJT010000012">
    <property type="protein sequence ID" value="CAD6998612.1"/>
    <property type="molecule type" value="Genomic_DNA"/>
</dbReference>
<feature type="region of interest" description="Disordered" evidence="1">
    <location>
        <begin position="1"/>
        <end position="22"/>
    </location>
</feature>
<reference evidence="2" key="1">
    <citation type="submission" date="2020-11" db="EMBL/GenBank/DDBJ databases">
        <authorList>
            <person name="Whitehead M."/>
        </authorList>
    </citation>
    <scope>NUCLEOTIDE SEQUENCE</scope>
    <source>
        <strain evidence="2">EGII</strain>
    </source>
</reference>
<name>A0A811UHC2_CERCA</name>
<keyword evidence="3" id="KW-1185">Reference proteome</keyword>
<dbReference type="AlphaFoldDB" id="A0A811UHC2"/>
<proteinExistence type="predicted"/>
<protein>
    <submittedName>
        <fullName evidence="2">(Mediterranean fruit fly) hypothetical protein</fullName>
    </submittedName>
</protein>
<gene>
    <name evidence="2" type="ORF">CCAP1982_LOCUS7187</name>
</gene>
<evidence type="ECO:0000256" key="1">
    <source>
        <dbReference type="SAM" id="MobiDB-lite"/>
    </source>
</evidence>
<comment type="caution">
    <text evidence="2">The sequence shown here is derived from an EMBL/GenBank/DDBJ whole genome shotgun (WGS) entry which is preliminary data.</text>
</comment>
<organism evidence="2 3">
    <name type="scientific">Ceratitis capitata</name>
    <name type="common">Mediterranean fruit fly</name>
    <name type="synonym">Tephritis capitata</name>
    <dbReference type="NCBI Taxonomy" id="7213"/>
    <lineage>
        <taxon>Eukaryota</taxon>
        <taxon>Metazoa</taxon>
        <taxon>Ecdysozoa</taxon>
        <taxon>Arthropoda</taxon>
        <taxon>Hexapoda</taxon>
        <taxon>Insecta</taxon>
        <taxon>Pterygota</taxon>
        <taxon>Neoptera</taxon>
        <taxon>Endopterygota</taxon>
        <taxon>Diptera</taxon>
        <taxon>Brachycera</taxon>
        <taxon>Muscomorpha</taxon>
        <taxon>Tephritoidea</taxon>
        <taxon>Tephritidae</taxon>
        <taxon>Ceratitis</taxon>
        <taxon>Ceratitis</taxon>
    </lineage>
</organism>